<keyword evidence="6 11" id="KW-0812">Transmembrane</keyword>
<feature type="transmembrane region" description="Helical" evidence="11">
    <location>
        <begin position="16"/>
        <end position="37"/>
    </location>
</feature>
<evidence type="ECO:0000256" key="1">
    <source>
        <dbReference type="ARBA" id="ARBA00004383"/>
    </source>
</evidence>
<dbReference type="PROSITE" id="PS52015">
    <property type="entry name" value="TONB_CTD"/>
    <property type="match status" value="1"/>
</dbReference>
<organism evidence="13 14">
    <name type="scientific">candidate division CSSED10-310 bacterium</name>
    <dbReference type="NCBI Taxonomy" id="2855610"/>
    <lineage>
        <taxon>Bacteria</taxon>
        <taxon>Bacteria division CSSED10-310</taxon>
    </lineage>
</organism>
<dbReference type="Gene3D" id="3.30.1150.10">
    <property type="match status" value="1"/>
</dbReference>
<evidence type="ECO:0000313" key="14">
    <source>
        <dbReference type="Proteomes" id="UP001594351"/>
    </source>
</evidence>
<feature type="domain" description="TonB C-terminal" evidence="12">
    <location>
        <begin position="156"/>
        <end position="249"/>
    </location>
</feature>
<dbReference type="InterPro" id="IPR037682">
    <property type="entry name" value="TonB_C"/>
</dbReference>
<evidence type="ECO:0000256" key="4">
    <source>
        <dbReference type="ARBA" id="ARBA00022475"/>
    </source>
</evidence>
<feature type="compositionally biased region" description="Basic and acidic residues" evidence="10">
    <location>
        <begin position="71"/>
        <end position="85"/>
    </location>
</feature>
<name>A0ABV6YUN5_UNCC1</name>
<comment type="similarity">
    <text evidence="2">Belongs to the TonB family.</text>
</comment>
<evidence type="ECO:0000256" key="2">
    <source>
        <dbReference type="ARBA" id="ARBA00006555"/>
    </source>
</evidence>
<dbReference type="PANTHER" id="PTHR33446:SF2">
    <property type="entry name" value="PROTEIN TONB"/>
    <property type="match status" value="1"/>
</dbReference>
<comment type="caution">
    <text evidence="13">The sequence shown here is derived from an EMBL/GenBank/DDBJ whole genome shotgun (WGS) entry which is preliminary data.</text>
</comment>
<keyword evidence="7" id="KW-0653">Protein transport</keyword>
<evidence type="ECO:0000256" key="7">
    <source>
        <dbReference type="ARBA" id="ARBA00022927"/>
    </source>
</evidence>
<evidence type="ECO:0000256" key="10">
    <source>
        <dbReference type="SAM" id="MobiDB-lite"/>
    </source>
</evidence>
<dbReference type="NCBIfam" id="TIGR01352">
    <property type="entry name" value="tonB_Cterm"/>
    <property type="match status" value="1"/>
</dbReference>
<evidence type="ECO:0000256" key="6">
    <source>
        <dbReference type="ARBA" id="ARBA00022692"/>
    </source>
</evidence>
<evidence type="ECO:0000259" key="12">
    <source>
        <dbReference type="PROSITE" id="PS52015"/>
    </source>
</evidence>
<proteinExistence type="inferred from homology"/>
<keyword evidence="9 11" id="KW-0472">Membrane</keyword>
<dbReference type="SUPFAM" id="SSF74653">
    <property type="entry name" value="TolA/TonB C-terminal domain"/>
    <property type="match status" value="1"/>
</dbReference>
<reference evidence="13 14" key="1">
    <citation type="submission" date="2024-09" db="EMBL/GenBank/DDBJ databases">
        <title>Laminarin stimulates single cell rates of sulfate reduction while oxygen inhibits transcriptomic activity in coastal marine sediment.</title>
        <authorList>
            <person name="Lindsay M."/>
            <person name="Orcutt B."/>
            <person name="Emerson D."/>
            <person name="Stepanauskas R."/>
            <person name="D'Angelo T."/>
        </authorList>
    </citation>
    <scope>NUCLEOTIDE SEQUENCE [LARGE SCALE GENOMIC DNA]</scope>
    <source>
        <strain evidence="13">SAG AM-311-K15</strain>
    </source>
</reference>
<comment type="subcellular location">
    <subcellularLocation>
        <location evidence="1">Cell inner membrane</location>
        <topology evidence="1">Single-pass membrane protein</topology>
        <orientation evidence="1">Periplasmic side</orientation>
    </subcellularLocation>
</comment>
<keyword evidence="4" id="KW-1003">Cell membrane</keyword>
<evidence type="ECO:0000313" key="13">
    <source>
        <dbReference type="EMBL" id="MFC1849910.1"/>
    </source>
</evidence>
<dbReference type="InterPro" id="IPR006260">
    <property type="entry name" value="TonB/TolA_C"/>
</dbReference>
<evidence type="ECO:0000256" key="8">
    <source>
        <dbReference type="ARBA" id="ARBA00022989"/>
    </source>
</evidence>
<accession>A0ABV6YUN5</accession>
<evidence type="ECO:0000256" key="9">
    <source>
        <dbReference type="ARBA" id="ARBA00023136"/>
    </source>
</evidence>
<dbReference type="Proteomes" id="UP001594351">
    <property type="component" value="Unassembled WGS sequence"/>
</dbReference>
<keyword evidence="5" id="KW-0997">Cell inner membrane</keyword>
<dbReference type="PANTHER" id="PTHR33446">
    <property type="entry name" value="PROTEIN TONB-RELATED"/>
    <property type="match status" value="1"/>
</dbReference>
<sequence>MFDSLIVSKTSKIQKVAVAFVIVSFTIHFIIIGYMALDAYLTIPEILTPAVTVTFINATAIAPPPPPRAPARKEKQKKEKPKVEKKEVEVPKLRELMVSSEIPDEISTEIEPEAPTLDDMISAGVEGGLEGDVLGGGFGVPDGLVSVPDEFRRFTSEMTRPSKIRAPAPLYPELAKQAGITCVVIVEAKIDTNGNVKDATILRSCPVFEEQFNAAVMDALAQWKFTPATLNGVPVAVRYTLTIKFTFKG</sequence>
<dbReference type="EMBL" id="JBHPBY010000065">
    <property type="protein sequence ID" value="MFC1849910.1"/>
    <property type="molecule type" value="Genomic_DNA"/>
</dbReference>
<keyword evidence="3" id="KW-0813">Transport</keyword>
<protein>
    <submittedName>
        <fullName evidence="13">Energy transducer TonB</fullName>
    </submittedName>
</protein>
<dbReference type="InterPro" id="IPR051045">
    <property type="entry name" value="TonB-dependent_transducer"/>
</dbReference>
<dbReference type="Pfam" id="PF03544">
    <property type="entry name" value="TonB_C"/>
    <property type="match status" value="1"/>
</dbReference>
<keyword evidence="14" id="KW-1185">Reference proteome</keyword>
<evidence type="ECO:0000256" key="3">
    <source>
        <dbReference type="ARBA" id="ARBA00022448"/>
    </source>
</evidence>
<evidence type="ECO:0000256" key="11">
    <source>
        <dbReference type="SAM" id="Phobius"/>
    </source>
</evidence>
<keyword evidence="8 11" id="KW-1133">Transmembrane helix</keyword>
<gene>
    <name evidence="13" type="ORF">ACFL27_06845</name>
</gene>
<feature type="region of interest" description="Disordered" evidence="10">
    <location>
        <begin position="64"/>
        <end position="85"/>
    </location>
</feature>
<evidence type="ECO:0000256" key="5">
    <source>
        <dbReference type="ARBA" id="ARBA00022519"/>
    </source>
</evidence>